<dbReference type="EMBL" id="MTYJ01000022">
    <property type="protein sequence ID" value="OQV21638.1"/>
    <property type="molecule type" value="Genomic_DNA"/>
</dbReference>
<feature type="signal peptide" evidence="2">
    <location>
        <begin position="1"/>
        <end position="17"/>
    </location>
</feature>
<evidence type="ECO:0000256" key="1">
    <source>
        <dbReference type="SAM" id="MobiDB-lite"/>
    </source>
</evidence>
<dbReference type="Proteomes" id="UP000192578">
    <property type="component" value="Unassembled WGS sequence"/>
</dbReference>
<protein>
    <submittedName>
        <fullName evidence="3">Uncharacterized protein</fullName>
    </submittedName>
</protein>
<sequence>MYNLLIVAIFFLASCSAYWLPMREARDMMPTIAGGYNRYQQGSSGMPFSGQEQQQGGDFIPSRNFQGPFNGGNNGGPDRGQFNGGRPFGGPQQFNGGPERGQFNGGPNRRF</sequence>
<accession>A0A1W0X2D0</accession>
<gene>
    <name evidence="3" type="ORF">BV898_04537</name>
</gene>
<evidence type="ECO:0000256" key="2">
    <source>
        <dbReference type="SAM" id="SignalP"/>
    </source>
</evidence>
<keyword evidence="4" id="KW-1185">Reference proteome</keyword>
<reference evidence="4" key="1">
    <citation type="submission" date="2017-01" db="EMBL/GenBank/DDBJ databases">
        <title>Comparative genomics of anhydrobiosis in the tardigrade Hypsibius dujardini.</title>
        <authorList>
            <person name="Yoshida Y."/>
            <person name="Koutsovoulos G."/>
            <person name="Laetsch D."/>
            <person name="Stevens L."/>
            <person name="Kumar S."/>
            <person name="Horikawa D."/>
            <person name="Ishino K."/>
            <person name="Komine S."/>
            <person name="Tomita M."/>
            <person name="Blaxter M."/>
            <person name="Arakawa K."/>
        </authorList>
    </citation>
    <scope>NUCLEOTIDE SEQUENCE [LARGE SCALE GENOMIC DNA]</scope>
    <source>
        <strain evidence="4">Z151</strain>
    </source>
</reference>
<evidence type="ECO:0000313" key="3">
    <source>
        <dbReference type="EMBL" id="OQV21638.1"/>
    </source>
</evidence>
<name>A0A1W0X2D0_HYPEX</name>
<keyword evidence="2" id="KW-0732">Signal</keyword>
<evidence type="ECO:0000313" key="4">
    <source>
        <dbReference type="Proteomes" id="UP000192578"/>
    </source>
</evidence>
<comment type="caution">
    <text evidence="3">The sequence shown here is derived from an EMBL/GenBank/DDBJ whole genome shotgun (WGS) entry which is preliminary data.</text>
</comment>
<feature type="compositionally biased region" description="Polar residues" evidence="1">
    <location>
        <begin position="40"/>
        <end position="56"/>
    </location>
</feature>
<dbReference type="AlphaFoldDB" id="A0A1W0X2D0"/>
<proteinExistence type="predicted"/>
<feature type="chain" id="PRO_5013297611" evidence="2">
    <location>
        <begin position="18"/>
        <end position="111"/>
    </location>
</feature>
<feature type="region of interest" description="Disordered" evidence="1">
    <location>
        <begin position="40"/>
        <end position="111"/>
    </location>
</feature>
<organism evidence="3 4">
    <name type="scientific">Hypsibius exemplaris</name>
    <name type="common">Freshwater tardigrade</name>
    <dbReference type="NCBI Taxonomy" id="2072580"/>
    <lineage>
        <taxon>Eukaryota</taxon>
        <taxon>Metazoa</taxon>
        <taxon>Ecdysozoa</taxon>
        <taxon>Tardigrada</taxon>
        <taxon>Eutardigrada</taxon>
        <taxon>Parachela</taxon>
        <taxon>Hypsibioidea</taxon>
        <taxon>Hypsibiidae</taxon>
        <taxon>Hypsibius</taxon>
    </lineage>
</organism>
<feature type="compositionally biased region" description="Gly residues" evidence="1">
    <location>
        <begin position="69"/>
        <end position="88"/>
    </location>
</feature>